<dbReference type="EMBL" id="UINC01090827">
    <property type="protein sequence ID" value="SVC43105.1"/>
    <property type="molecule type" value="Genomic_DNA"/>
</dbReference>
<comment type="subcellular location">
    <subcellularLocation>
        <location evidence="1">Membrane</location>
        <topology evidence="1">Multi-pass membrane protein</topology>
    </subcellularLocation>
</comment>
<feature type="transmembrane region" description="Helical" evidence="5">
    <location>
        <begin position="32"/>
        <end position="52"/>
    </location>
</feature>
<protein>
    <recommendedName>
        <fullName evidence="7">Colicin V production protein</fullName>
    </recommendedName>
</protein>
<evidence type="ECO:0000256" key="3">
    <source>
        <dbReference type="ARBA" id="ARBA00022989"/>
    </source>
</evidence>
<evidence type="ECO:0008006" key="7">
    <source>
        <dbReference type="Google" id="ProtNLM"/>
    </source>
</evidence>
<dbReference type="InterPro" id="IPR003825">
    <property type="entry name" value="Colicin-V_CvpA"/>
</dbReference>
<reference evidence="6" key="1">
    <citation type="submission" date="2018-05" db="EMBL/GenBank/DDBJ databases">
        <authorList>
            <person name="Lanie J.A."/>
            <person name="Ng W.-L."/>
            <person name="Kazmierczak K.M."/>
            <person name="Andrzejewski T.M."/>
            <person name="Davidsen T.M."/>
            <person name="Wayne K.J."/>
            <person name="Tettelin H."/>
            <person name="Glass J.I."/>
            <person name="Rusch D."/>
            <person name="Podicherti R."/>
            <person name="Tsui H.-C.T."/>
            <person name="Winkler M.E."/>
        </authorList>
    </citation>
    <scope>NUCLEOTIDE SEQUENCE</scope>
</reference>
<sequence>MLAVDWFSIAVIGAFCVAGFFNGFAKEIFSTAAWIISIMGAWYLGPLIFPYIESYISNQELKSIISFVALFLILFTLIKLSGSILTKFLGALGLSFLDKSFGSIFGALKATAMLVTIYMLTSGFFENQSWWVESLSKEWTLRIAEFMEPILKNWKAQAEILLNKENVTFPSSL</sequence>
<feature type="transmembrane region" description="Helical" evidence="5">
    <location>
        <begin position="101"/>
        <end position="121"/>
    </location>
</feature>
<evidence type="ECO:0000313" key="6">
    <source>
        <dbReference type="EMBL" id="SVC43105.1"/>
    </source>
</evidence>
<keyword evidence="2 5" id="KW-0812">Transmembrane</keyword>
<dbReference type="PANTHER" id="PTHR36926">
    <property type="entry name" value="COLICIN V PRODUCTION PROTEIN"/>
    <property type="match status" value="1"/>
</dbReference>
<keyword evidence="3 5" id="KW-1133">Transmembrane helix</keyword>
<evidence type="ECO:0000256" key="2">
    <source>
        <dbReference type="ARBA" id="ARBA00022692"/>
    </source>
</evidence>
<evidence type="ECO:0000256" key="4">
    <source>
        <dbReference type="ARBA" id="ARBA00023136"/>
    </source>
</evidence>
<dbReference type="Pfam" id="PF02674">
    <property type="entry name" value="Colicin_V"/>
    <property type="match status" value="1"/>
</dbReference>
<feature type="transmembrane region" description="Helical" evidence="5">
    <location>
        <begin position="64"/>
        <end position="89"/>
    </location>
</feature>
<dbReference type="AlphaFoldDB" id="A0A382M578"/>
<accession>A0A382M578</accession>
<dbReference type="GO" id="GO:0016020">
    <property type="term" value="C:membrane"/>
    <property type="evidence" value="ECO:0007669"/>
    <property type="project" value="UniProtKB-SubCell"/>
</dbReference>
<feature type="transmembrane region" description="Helical" evidence="5">
    <location>
        <begin position="6"/>
        <end position="25"/>
    </location>
</feature>
<evidence type="ECO:0000256" key="5">
    <source>
        <dbReference type="SAM" id="Phobius"/>
    </source>
</evidence>
<organism evidence="6">
    <name type="scientific">marine metagenome</name>
    <dbReference type="NCBI Taxonomy" id="408172"/>
    <lineage>
        <taxon>unclassified sequences</taxon>
        <taxon>metagenomes</taxon>
        <taxon>ecological metagenomes</taxon>
    </lineage>
</organism>
<dbReference type="InterPro" id="IPR052719">
    <property type="entry name" value="CvpA-like"/>
</dbReference>
<evidence type="ECO:0000256" key="1">
    <source>
        <dbReference type="ARBA" id="ARBA00004141"/>
    </source>
</evidence>
<name>A0A382M578_9ZZZZ</name>
<proteinExistence type="predicted"/>
<gene>
    <name evidence="6" type="ORF">METZ01_LOCUS295959</name>
</gene>
<dbReference type="GO" id="GO:0009403">
    <property type="term" value="P:toxin biosynthetic process"/>
    <property type="evidence" value="ECO:0007669"/>
    <property type="project" value="InterPro"/>
</dbReference>
<keyword evidence="4 5" id="KW-0472">Membrane</keyword>
<dbReference type="PANTHER" id="PTHR36926:SF1">
    <property type="entry name" value="COLICIN V PRODUCTION PROTEIN"/>
    <property type="match status" value="1"/>
</dbReference>